<evidence type="ECO:0000313" key="2">
    <source>
        <dbReference type="EMBL" id="TKA34052.1"/>
    </source>
</evidence>
<feature type="compositionally biased region" description="Basic residues" evidence="1">
    <location>
        <begin position="924"/>
        <end position="933"/>
    </location>
</feature>
<feature type="compositionally biased region" description="Low complexity" evidence="1">
    <location>
        <begin position="1031"/>
        <end position="1042"/>
    </location>
</feature>
<feature type="compositionally biased region" description="Basic residues" evidence="1">
    <location>
        <begin position="528"/>
        <end position="538"/>
    </location>
</feature>
<feature type="compositionally biased region" description="Pro residues" evidence="1">
    <location>
        <begin position="973"/>
        <end position="991"/>
    </location>
</feature>
<comment type="caution">
    <text evidence="2">The sequence shown here is derived from an EMBL/GenBank/DDBJ whole genome shotgun (WGS) entry which is preliminary data.</text>
</comment>
<feature type="compositionally biased region" description="Low complexity" evidence="1">
    <location>
        <begin position="1075"/>
        <end position="1094"/>
    </location>
</feature>
<name>A0A4U0UGH0_9PEZI</name>
<dbReference type="EMBL" id="NAJL01000001">
    <property type="protein sequence ID" value="TKA34052.1"/>
    <property type="molecule type" value="Genomic_DNA"/>
</dbReference>
<dbReference type="OrthoDB" id="4207369at2759"/>
<feature type="compositionally biased region" description="Acidic residues" evidence="1">
    <location>
        <begin position="419"/>
        <end position="429"/>
    </location>
</feature>
<feature type="compositionally biased region" description="Basic residues" evidence="1">
    <location>
        <begin position="1198"/>
        <end position="1210"/>
    </location>
</feature>
<feature type="compositionally biased region" description="Low complexity" evidence="1">
    <location>
        <begin position="934"/>
        <end position="948"/>
    </location>
</feature>
<feature type="region of interest" description="Disordered" evidence="1">
    <location>
        <begin position="401"/>
        <end position="792"/>
    </location>
</feature>
<gene>
    <name evidence="2" type="ORF">B0A50_00032</name>
</gene>
<evidence type="ECO:0000256" key="1">
    <source>
        <dbReference type="SAM" id="MobiDB-lite"/>
    </source>
</evidence>
<dbReference type="AlphaFoldDB" id="A0A4U0UGH0"/>
<feature type="compositionally biased region" description="Basic and acidic residues" evidence="1">
    <location>
        <begin position="452"/>
        <end position="462"/>
    </location>
</feature>
<dbReference type="Proteomes" id="UP000308549">
    <property type="component" value="Unassembled WGS sequence"/>
</dbReference>
<feature type="compositionally biased region" description="Low complexity" evidence="1">
    <location>
        <begin position="898"/>
        <end position="912"/>
    </location>
</feature>
<reference evidence="2 3" key="1">
    <citation type="submission" date="2017-03" db="EMBL/GenBank/DDBJ databases">
        <title>Genomes of endolithic fungi from Antarctica.</title>
        <authorList>
            <person name="Coleine C."/>
            <person name="Masonjones S."/>
            <person name="Stajich J.E."/>
        </authorList>
    </citation>
    <scope>NUCLEOTIDE SEQUENCE [LARGE SCALE GENOMIC DNA]</scope>
    <source>
        <strain evidence="2 3">CCFEE 6315</strain>
    </source>
</reference>
<accession>A0A4U0UGH0</accession>
<feature type="compositionally biased region" description="Polar residues" evidence="1">
    <location>
        <begin position="688"/>
        <end position="709"/>
    </location>
</feature>
<feature type="compositionally biased region" description="Low complexity" evidence="1">
    <location>
        <begin position="755"/>
        <end position="770"/>
    </location>
</feature>
<keyword evidence="3" id="KW-1185">Reference proteome</keyword>
<feature type="region of interest" description="Disordered" evidence="1">
    <location>
        <begin position="820"/>
        <end position="850"/>
    </location>
</feature>
<protein>
    <submittedName>
        <fullName evidence="2">Uncharacterized protein</fullName>
    </submittedName>
</protein>
<organism evidence="2 3">
    <name type="scientific">Salinomyces thailandicus</name>
    <dbReference type="NCBI Taxonomy" id="706561"/>
    <lineage>
        <taxon>Eukaryota</taxon>
        <taxon>Fungi</taxon>
        <taxon>Dikarya</taxon>
        <taxon>Ascomycota</taxon>
        <taxon>Pezizomycotina</taxon>
        <taxon>Dothideomycetes</taxon>
        <taxon>Dothideomycetidae</taxon>
        <taxon>Mycosphaerellales</taxon>
        <taxon>Teratosphaeriaceae</taxon>
        <taxon>Salinomyces</taxon>
    </lineage>
</organism>
<feature type="region of interest" description="Disordered" evidence="1">
    <location>
        <begin position="876"/>
        <end position="1102"/>
    </location>
</feature>
<sequence length="1210" mass="125473">MYDLRTLLPDIATLGDMSSETLEADGAPNDAFHAQWHEADGARLQPSNLPIARVQRAWDRRPLSPLARRAGRARSGKVWKRAVRATNTAAGDDDNDDGTGEFGRAGKRLKARGSVAGESPMKPVKKLCLDSDYGMGSRVSVWEGRGSPVKRRILTRSGLAEERAGEELIELSEEGEDGATIEILNEDGTVNDGGEDAEGWEDEEVFEGTLMHLGEAVGHEELPGITEAPGETHTPFEASAHPGDATVAQEMTEGLDEAIVQLEAVDRDDADPQTEAAVAPEVSTAAPAPALVAPQHVVLPEGFVSPVKHRRRVGKGSFRRVTNARRQTLPAQLEPPLVGGAEPDVVEPDVVEPDVVEPDVVEPDVVEPDVVGAAVHDQVGDEEGLANGSKVVDVLTAPAQSGVNSVDGEEAVSGQAQDAEWEDVAEGDGESVSGHVGPVESRHAVEQPTEITQHEADSRGPSDEEIQSGRAGTEHSSTFVIPIEGGMASPTISPSGDGVDHTMSLNSPPAERLHSSPVPTVEGPHPRLPLRRSPRRKSSSPVKQSALAPATDRPHFITFTPLKRPMSSGVYDTTDAAMQPDDDVSFPPPASDQASPTNIILRASSAPPEEPHMSPRKQTRPRVSDDTALLQAFLNRAAERRSARRISATQKESLANRRDSDAVKAALASPGGLASPLKQDVLMDLDVNSPSPRKSSATAASLDTMNRPATSEPAPPTAYSANAPAEDPIEDAVPATRSTASRKSGRARRRPQVLSPSDAPASNAAPAPASRRITIRGPGSANVVQEPKRTEAQELTLATRNNTKRNRGGSVLPQARLAKMAADEGEGLHESVGDGDVETEALSNGEQRGRKAVKWAETLVSFYQGGGTLAELTQLGEEGQEERLPWERPASAEDDEANALGGAALASSDAVTAPPPPADTPSKPKSKARRLKSARSAAASDTNTKAAALEPLKKSHASTKTIEDSASAAEAPLPDPAPNPALAAPKPPQPQVKPRRSRIATPAKSLQAPAAPPSSLPVEDASTAVPHNPIASAPQQPPAAAAGKRRAQASRLPARTPAASTAGVGVGSGKENLSARTTAAAAAAAAAGGKRAIGAPPPPASAPAGLAGLPALKNFAPPKLSWEAGSAGYHALGRAESAREEAGGGGGMQVPSLMSPAKRAGRALPVFGHGGGGGGLGNVGVGGVAGGEKEVAVGLRSPAKKRSTRRGPGL</sequence>
<proteinExistence type="predicted"/>
<evidence type="ECO:0000313" key="3">
    <source>
        <dbReference type="Proteomes" id="UP000308549"/>
    </source>
</evidence>
<feature type="region of interest" description="Disordered" evidence="1">
    <location>
        <begin position="1191"/>
        <end position="1210"/>
    </location>
</feature>